<feature type="transmembrane region" description="Helical" evidence="6">
    <location>
        <begin position="110"/>
        <end position="127"/>
    </location>
</feature>
<dbReference type="Proteomes" id="UP000244081">
    <property type="component" value="Unassembled WGS sequence"/>
</dbReference>
<evidence type="ECO:0000256" key="5">
    <source>
        <dbReference type="ARBA" id="ARBA00023136"/>
    </source>
</evidence>
<organism evidence="8 9">
    <name type="scientific">Breoghania corrubedonensis</name>
    <dbReference type="NCBI Taxonomy" id="665038"/>
    <lineage>
        <taxon>Bacteria</taxon>
        <taxon>Pseudomonadati</taxon>
        <taxon>Pseudomonadota</taxon>
        <taxon>Alphaproteobacteria</taxon>
        <taxon>Hyphomicrobiales</taxon>
        <taxon>Stappiaceae</taxon>
        <taxon>Breoghania</taxon>
    </lineage>
</organism>
<evidence type="ECO:0000256" key="3">
    <source>
        <dbReference type="ARBA" id="ARBA00022692"/>
    </source>
</evidence>
<evidence type="ECO:0000256" key="4">
    <source>
        <dbReference type="ARBA" id="ARBA00022989"/>
    </source>
</evidence>
<dbReference type="InterPro" id="IPR037185">
    <property type="entry name" value="EmrE-like"/>
</dbReference>
<dbReference type="Pfam" id="PF00892">
    <property type="entry name" value="EamA"/>
    <property type="match status" value="2"/>
</dbReference>
<accession>A0A2T5VHB9</accession>
<gene>
    <name evidence="8" type="ORF">C8N35_1011194</name>
</gene>
<dbReference type="InterPro" id="IPR000620">
    <property type="entry name" value="EamA_dom"/>
</dbReference>
<dbReference type="EMBL" id="QAYG01000001">
    <property type="protein sequence ID" value="PTW63143.1"/>
    <property type="molecule type" value="Genomic_DNA"/>
</dbReference>
<evidence type="ECO:0000313" key="9">
    <source>
        <dbReference type="Proteomes" id="UP000244081"/>
    </source>
</evidence>
<keyword evidence="9" id="KW-1185">Reference proteome</keyword>
<evidence type="ECO:0000259" key="7">
    <source>
        <dbReference type="Pfam" id="PF00892"/>
    </source>
</evidence>
<comment type="caution">
    <text evidence="8">The sequence shown here is derived from an EMBL/GenBank/DDBJ whole genome shotgun (WGS) entry which is preliminary data.</text>
</comment>
<comment type="similarity">
    <text evidence="2">Belongs to the EamA transporter family.</text>
</comment>
<proteinExistence type="inferred from homology"/>
<feature type="transmembrane region" description="Helical" evidence="6">
    <location>
        <begin position="81"/>
        <end position="103"/>
    </location>
</feature>
<dbReference type="AlphaFoldDB" id="A0A2T5VHB9"/>
<dbReference type="SUPFAM" id="SSF103481">
    <property type="entry name" value="Multidrug resistance efflux transporter EmrE"/>
    <property type="match status" value="2"/>
</dbReference>
<feature type="transmembrane region" description="Helical" evidence="6">
    <location>
        <begin position="254"/>
        <end position="273"/>
    </location>
</feature>
<keyword evidence="4 6" id="KW-1133">Transmembrane helix</keyword>
<feature type="domain" description="EamA" evidence="7">
    <location>
        <begin position="2"/>
        <end position="124"/>
    </location>
</feature>
<keyword evidence="3 6" id="KW-0812">Transmembrane</keyword>
<dbReference type="InterPro" id="IPR050638">
    <property type="entry name" value="AA-Vitamin_Transporters"/>
</dbReference>
<evidence type="ECO:0000313" key="8">
    <source>
        <dbReference type="EMBL" id="PTW63143.1"/>
    </source>
</evidence>
<dbReference type="PANTHER" id="PTHR32322">
    <property type="entry name" value="INNER MEMBRANE TRANSPORTER"/>
    <property type="match status" value="1"/>
</dbReference>
<protein>
    <submittedName>
        <fullName evidence="8">Drug/metabolite transporter (DMT)-like permease</fullName>
    </submittedName>
</protein>
<feature type="domain" description="EamA" evidence="7">
    <location>
        <begin position="137"/>
        <end position="269"/>
    </location>
</feature>
<feature type="transmembrane region" description="Helical" evidence="6">
    <location>
        <begin position="199"/>
        <end position="218"/>
    </location>
</feature>
<evidence type="ECO:0000256" key="1">
    <source>
        <dbReference type="ARBA" id="ARBA00004141"/>
    </source>
</evidence>
<dbReference type="GO" id="GO:0016020">
    <property type="term" value="C:membrane"/>
    <property type="evidence" value="ECO:0007669"/>
    <property type="project" value="UniProtKB-SubCell"/>
</dbReference>
<feature type="transmembrane region" description="Helical" evidence="6">
    <location>
        <begin position="230"/>
        <end position="248"/>
    </location>
</feature>
<evidence type="ECO:0000256" key="2">
    <source>
        <dbReference type="ARBA" id="ARBA00007362"/>
    </source>
</evidence>
<feature type="transmembrane region" description="Helical" evidence="6">
    <location>
        <begin position="133"/>
        <end position="152"/>
    </location>
</feature>
<keyword evidence="5 6" id="KW-0472">Membrane</keyword>
<sequence length="295" mass="30845">MLAFSGTLPATRIAVPFFGPTVLTCSRILIAAGLSAITLLLISGRCVPRRDQFVGIAWTGIGIAVGYPLFVALAVEGVPASHGAVVIGLTPAATAIFSVLRAGERPPLRFWLACGTGVLAVGLFALWEGGGRIVPADGWLAAAILSAGIGYVEGGRVSRELGGTVTLCWAMILLAPLAGGILIGAALSRAWSPVPWEAWTGFGYACVISMFLGSVAWYKGLAAGGIARIGQINLIQPLCALIWSALLLGEKVSWPFFATSIVVLFSMAICLRSRVRVTDRDRRVDAGEQENAGRP</sequence>
<feature type="transmembrane region" description="Helical" evidence="6">
    <location>
        <begin position="53"/>
        <end position="75"/>
    </location>
</feature>
<name>A0A2T5VHB9_9HYPH</name>
<reference evidence="8 9" key="1">
    <citation type="submission" date="2018-04" db="EMBL/GenBank/DDBJ databases">
        <title>Genomic Encyclopedia of Archaeal and Bacterial Type Strains, Phase II (KMG-II): from individual species to whole genera.</title>
        <authorList>
            <person name="Goeker M."/>
        </authorList>
    </citation>
    <scope>NUCLEOTIDE SEQUENCE [LARGE SCALE GENOMIC DNA]</scope>
    <source>
        <strain evidence="8 9">DSM 23382</strain>
    </source>
</reference>
<feature type="transmembrane region" description="Helical" evidence="6">
    <location>
        <begin position="164"/>
        <end position="187"/>
    </location>
</feature>
<comment type="subcellular location">
    <subcellularLocation>
        <location evidence="1">Membrane</location>
        <topology evidence="1">Multi-pass membrane protein</topology>
    </subcellularLocation>
</comment>
<dbReference type="PANTHER" id="PTHR32322:SF2">
    <property type="entry name" value="EAMA DOMAIN-CONTAINING PROTEIN"/>
    <property type="match status" value="1"/>
</dbReference>
<feature type="transmembrane region" description="Helical" evidence="6">
    <location>
        <begin position="17"/>
        <end position="41"/>
    </location>
</feature>
<evidence type="ECO:0000256" key="6">
    <source>
        <dbReference type="SAM" id="Phobius"/>
    </source>
</evidence>